<evidence type="ECO:0000256" key="4">
    <source>
        <dbReference type="ARBA" id="ARBA00022723"/>
    </source>
</evidence>
<evidence type="ECO:0000313" key="10">
    <source>
        <dbReference type="EMBL" id="HDL89546.1"/>
    </source>
</evidence>
<evidence type="ECO:0000256" key="3">
    <source>
        <dbReference type="ARBA" id="ARBA00022485"/>
    </source>
</evidence>
<dbReference type="PROSITE" id="PS00198">
    <property type="entry name" value="4FE4S_FER_1"/>
    <property type="match status" value="2"/>
</dbReference>
<keyword evidence="8" id="KW-0411">Iron-sulfur</keyword>
<keyword evidence="6" id="KW-0560">Oxidoreductase</keyword>
<dbReference type="EMBL" id="DQZW01000069">
    <property type="protein sequence ID" value="HDL89546.1"/>
    <property type="molecule type" value="Genomic_DNA"/>
</dbReference>
<dbReference type="Pfam" id="PF07992">
    <property type="entry name" value="Pyr_redox_2"/>
    <property type="match status" value="1"/>
</dbReference>
<dbReference type="Gene3D" id="3.50.50.60">
    <property type="entry name" value="FAD/NAD(P)-binding domain"/>
    <property type="match status" value="2"/>
</dbReference>
<dbReference type="InterPro" id="IPR023753">
    <property type="entry name" value="FAD/NAD-binding_dom"/>
</dbReference>
<feature type="domain" description="4Fe-4S ferredoxin-type" evidence="9">
    <location>
        <begin position="133"/>
        <end position="162"/>
    </location>
</feature>
<comment type="similarity">
    <text evidence="2">Belongs to the HdrA family.</text>
</comment>
<evidence type="ECO:0000259" key="9">
    <source>
        <dbReference type="PROSITE" id="PS51379"/>
    </source>
</evidence>
<dbReference type="Pfam" id="PF13450">
    <property type="entry name" value="NAD_binding_8"/>
    <property type="match status" value="1"/>
</dbReference>
<dbReference type="InterPro" id="IPR036188">
    <property type="entry name" value="FAD/NAD-bd_sf"/>
</dbReference>
<feature type="domain" description="4Fe-4S ferredoxin-type" evidence="9">
    <location>
        <begin position="1008"/>
        <end position="1037"/>
    </location>
</feature>
<evidence type="ECO:0000256" key="2">
    <source>
        <dbReference type="ARBA" id="ARBA00006561"/>
    </source>
</evidence>
<dbReference type="InterPro" id="IPR039650">
    <property type="entry name" value="HdrA-like"/>
</dbReference>
<sequence>MADWMEQVREEARKLLQEGYDGVLGFRFRAGQIGPYLFRTPEEIDHLEVDTRIPTQMPPLFSQIQEGVPKYNLAKTLRLILKKRPDMRIGAVLRGCEVRAIRALQEKGEIDASNLKIINLVCPPEQAAICNCEKPSYDVFKCTGCWSCIEACPEDAITRINVCPILSPSEYNEGLSYRKAIYIKYPQGVPLKAVRDAETCLKITGKLDCKGCERVCQAEAIFHDDEEKIEELNVGSVILAPGFRSFDPKAFDVYLYSNHPNVITSLEFERLLAASGPTMGHVVRLSDHKEPKKIAWFQCVGSRDINRCDNGYCSAVCCMYAIKQAVIAKEHVGKDLDTAIFFMDMRTHGKDFERYYEKAREEHGVRFIRSRVHSVEVVPGTDQLEITYVTDDGSVSQERFDLVVLSVGLEITDEIRELAKRIGVELNQNGFCNFSAFKPVATNRPGVYVCGAFQGPKDIPQSVMEASAAAADAGALLSPVRGSLIKEREFPPQVNVVNEPPRVGVFICHCGINIAGMVDVQAVKDFAKTLPYVEYVADNLYTCSQDTQALMREAIKEHNLNRVVVAACTPRTHEPLFQETLEAAGLNKYLFEMANIRNQDSWVHDDPEAATKKAKDLVRMAVAKAALLKPLDEPELSVNQEALVVGGGVAGMTAAKSLADQGFKVHLVERSSRLGGAALKLNSAWTGEKVEDFVRELVSDVEAHPNISIYLSSEIESVDGFVGNFRTVIKNGAGSKEINHGVAILAVGGKEYKPTEYGYGTDPRILTHLEMDELLKNGDARIKDAKCVVFIQCVGSREPERPYCSRVCCTHTLVSALEIKEKNPECSVFVLYRDMRSYGEREELYQKAREKGVIFIRFDRDRKPIVSSENGSIKIEVVDHVLQRPVALTPDLLVLASAIVPGDFEKIAQFFKVPLNEDGFFVEAHAKLRPVDFATDGVYVCGLAHYPKSIDESIAQAKAAAARAVTVLSKETVRFAGTVAVTDQRLCSSCGTCVNICPFSAPSFNDKGKAEVNPALCKGCGLCVASCRSGAIQLLGFDDAEIFSMIECA</sequence>
<organism evidence="10">
    <name type="scientific">Thermodesulforhabdus norvegica</name>
    <dbReference type="NCBI Taxonomy" id="39841"/>
    <lineage>
        <taxon>Bacteria</taxon>
        <taxon>Pseudomonadati</taxon>
        <taxon>Thermodesulfobacteriota</taxon>
        <taxon>Syntrophobacteria</taxon>
        <taxon>Syntrophobacterales</taxon>
        <taxon>Thermodesulforhabdaceae</taxon>
        <taxon>Thermodesulforhabdus</taxon>
    </lineage>
</organism>
<dbReference type="Gene3D" id="3.30.70.20">
    <property type="match status" value="2"/>
</dbReference>
<keyword evidence="7" id="KW-0408">Iron</keyword>
<evidence type="ECO:0000256" key="8">
    <source>
        <dbReference type="ARBA" id="ARBA00023014"/>
    </source>
</evidence>
<dbReference type="PANTHER" id="PTHR43498">
    <property type="entry name" value="FERREDOXIN:COB-COM HETERODISULFIDE REDUCTASE SUBUNIT A"/>
    <property type="match status" value="1"/>
</dbReference>
<keyword evidence="5" id="KW-0285">Flavoprotein</keyword>
<dbReference type="Pfam" id="PF00037">
    <property type="entry name" value="Fer4"/>
    <property type="match status" value="1"/>
</dbReference>
<protein>
    <submittedName>
        <fullName evidence="10">CoB--CoM heterodisulfide reductase iron-sulfur subunit A family protein</fullName>
    </submittedName>
</protein>
<name>A0A7C0WUJ9_9BACT</name>
<feature type="domain" description="4Fe-4S ferredoxin-type" evidence="9">
    <location>
        <begin position="977"/>
        <end position="1007"/>
    </location>
</feature>
<gene>
    <name evidence="10" type="ORF">ENG14_01415</name>
</gene>
<proteinExistence type="inferred from homology"/>
<dbReference type="GO" id="GO:0016491">
    <property type="term" value="F:oxidoreductase activity"/>
    <property type="evidence" value="ECO:0007669"/>
    <property type="project" value="UniProtKB-KW"/>
</dbReference>
<dbReference type="Proteomes" id="UP000886355">
    <property type="component" value="Unassembled WGS sequence"/>
</dbReference>
<evidence type="ECO:0000256" key="5">
    <source>
        <dbReference type="ARBA" id="ARBA00022827"/>
    </source>
</evidence>
<evidence type="ECO:0000256" key="1">
    <source>
        <dbReference type="ARBA" id="ARBA00001974"/>
    </source>
</evidence>
<dbReference type="PANTHER" id="PTHR43498:SF1">
    <property type="entry name" value="COB--COM HETERODISULFIDE REDUCTASE IRON-SULFUR SUBUNIT A"/>
    <property type="match status" value="1"/>
</dbReference>
<dbReference type="SUPFAM" id="SSF51905">
    <property type="entry name" value="FAD/NAD(P)-binding domain"/>
    <property type="match status" value="2"/>
</dbReference>
<comment type="caution">
    <text evidence="10">The sequence shown here is derived from an EMBL/GenBank/DDBJ whole genome shotgun (WGS) entry which is preliminary data.</text>
</comment>
<keyword evidence="5" id="KW-0274">FAD</keyword>
<evidence type="ECO:0000256" key="6">
    <source>
        <dbReference type="ARBA" id="ARBA00023002"/>
    </source>
</evidence>
<dbReference type="InterPro" id="IPR017900">
    <property type="entry name" value="4Fe4S_Fe_S_CS"/>
</dbReference>
<evidence type="ECO:0000256" key="7">
    <source>
        <dbReference type="ARBA" id="ARBA00023004"/>
    </source>
</evidence>
<dbReference type="PROSITE" id="PS51379">
    <property type="entry name" value="4FE4S_FER_2"/>
    <property type="match status" value="3"/>
</dbReference>
<dbReference type="GO" id="GO:0046872">
    <property type="term" value="F:metal ion binding"/>
    <property type="evidence" value="ECO:0007669"/>
    <property type="project" value="UniProtKB-KW"/>
</dbReference>
<accession>A0A7C0WUJ9</accession>
<dbReference type="SUPFAM" id="SSF54862">
    <property type="entry name" value="4Fe-4S ferredoxins"/>
    <property type="match status" value="2"/>
</dbReference>
<dbReference type="Pfam" id="PF12838">
    <property type="entry name" value="Fer4_7"/>
    <property type="match status" value="1"/>
</dbReference>
<keyword evidence="3" id="KW-0004">4Fe-4S</keyword>
<comment type="cofactor">
    <cofactor evidence="1">
        <name>FAD</name>
        <dbReference type="ChEBI" id="CHEBI:57692"/>
    </cofactor>
</comment>
<keyword evidence="4" id="KW-0479">Metal-binding</keyword>
<reference evidence="10" key="1">
    <citation type="journal article" date="2020" name="mSystems">
        <title>Genome- and Community-Level Interaction Insights into Carbon Utilization and Element Cycling Functions of Hydrothermarchaeota in Hydrothermal Sediment.</title>
        <authorList>
            <person name="Zhou Z."/>
            <person name="Liu Y."/>
            <person name="Xu W."/>
            <person name="Pan J."/>
            <person name="Luo Z.H."/>
            <person name="Li M."/>
        </authorList>
    </citation>
    <scope>NUCLEOTIDE SEQUENCE [LARGE SCALE GENOMIC DNA]</scope>
    <source>
        <strain evidence="10">HyVt-19</strain>
    </source>
</reference>
<dbReference type="InterPro" id="IPR017896">
    <property type="entry name" value="4Fe4S_Fe-S-bd"/>
</dbReference>
<dbReference type="AlphaFoldDB" id="A0A7C0WUJ9"/>
<dbReference type="GO" id="GO:0051539">
    <property type="term" value="F:4 iron, 4 sulfur cluster binding"/>
    <property type="evidence" value="ECO:0007669"/>
    <property type="project" value="UniProtKB-KW"/>
</dbReference>